<reference evidence="1 2" key="1">
    <citation type="submission" date="2019-10" db="EMBL/GenBank/DDBJ databases">
        <title>Deinococcus sp. isolated from soil.</title>
        <authorList>
            <person name="Li Y."/>
            <person name="Wang J."/>
        </authorList>
    </citation>
    <scope>NUCLEOTIDE SEQUENCE [LARGE SCALE GENOMIC DNA]</scope>
    <source>
        <strain evidence="1 2">SDU3-2</strain>
    </source>
</reference>
<dbReference type="AlphaFoldDB" id="A0A7X1NZA4"/>
<dbReference type="Proteomes" id="UP000484842">
    <property type="component" value="Unassembled WGS sequence"/>
</dbReference>
<evidence type="ECO:0000313" key="2">
    <source>
        <dbReference type="Proteomes" id="UP000484842"/>
    </source>
</evidence>
<dbReference type="EMBL" id="WBSL01000019">
    <property type="protein sequence ID" value="MPY68254.1"/>
    <property type="molecule type" value="Genomic_DNA"/>
</dbReference>
<gene>
    <name evidence="1" type="ORF">F8S09_16480</name>
</gene>
<comment type="caution">
    <text evidence="1">The sequence shown here is derived from an EMBL/GenBank/DDBJ whole genome shotgun (WGS) entry which is preliminary data.</text>
</comment>
<accession>A0A7X1NZA4</accession>
<organism evidence="1 2">
    <name type="scientific">Deinococcus terrestris</name>
    <dbReference type="NCBI Taxonomy" id="2651870"/>
    <lineage>
        <taxon>Bacteria</taxon>
        <taxon>Thermotogati</taxon>
        <taxon>Deinococcota</taxon>
        <taxon>Deinococci</taxon>
        <taxon>Deinococcales</taxon>
        <taxon>Deinococcaceae</taxon>
        <taxon>Deinococcus</taxon>
    </lineage>
</organism>
<dbReference type="RefSeq" id="WP_152872562.1">
    <property type="nucleotide sequence ID" value="NZ_WBSL01000019.1"/>
</dbReference>
<protein>
    <submittedName>
        <fullName evidence="1">Uncharacterized protein</fullName>
    </submittedName>
</protein>
<evidence type="ECO:0000313" key="1">
    <source>
        <dbReference type="EMBL" id="MPY68254.1"/>
    </source>
</evidence>
<keyword evidence="2" id="KW-1185">Reference proteome</keyword>
<sequence>MNGISRLEGGKNGAVNAVGPEYLVWGGGEIRQRGQARFHRAVKGGCIGAENDTQVAQVDLCKGVVAKITGLEGRRIQVEARLFVLPERFNEKGVVPV</sequence>
<proteinExistence type="predicted"/>
<name>A0A7X1NZA4_9DEIO</name>